<keyword evidence="2" id="KW-1185">Reference proteome</keyword>
<dbReference type="RefSeq" id="XP_064731959.1">
    <property type="nucleotide sequence ID" value="XM_064871579.1"/>
</dbReference>
<evidence type="ECO:0000313" key="2">
    <source>
        <dbReference type="Proteomes" id="UP001334248"/>
    </source>
</evidence>
<gene>
    <name evidence="1" type="ORF">PMZ80_003150</name>
</gene>
<protein>
    <recommendedName>
        <fullName evidence="3">RING-type domain-containing protein</fullName>
    </recommendedName>
</protein>
<name>A0ABR0RUZ5_9EURO</name>
<dbReference type="GeneID" id="89996599"/>
<proteinExistence type="predicted"/>
<reference evidence="1 2" key="1">
    <citation type="journal article" date="2023" name="Res Sq">
        <title>Genomic and morphological characterization of Knufia obscura isolated from the Mars 2020 spacecraft assembly facility.</title>
        <authorList>
            <person name="Chander A.M."/>
            <person name="Teixeira M.M."/>
            <person name="Singh N.K."/>
            <person name="Williams M.P."/>
            <person name="Parker C.W."/>
            <person name="Leo P."/>
            <person name="Stajich J.E."/>
            <person name="Torok T."/>
            <person name="Tighe S."/>
            <person name="Mason C.E."/>
            <person name="Venkateswaran K."/>
        </authorList>
    </citation>
    <scope>NUCLEOTIDE SEQUENCE [LARGE SCALE GENOMIC DNA]</scope>
    <source>
        <strain evidence="1 2">CCFEE 5817</strain>
    </source>
</reference>
<sequence>MPFQKTIDGLLNEQPTPSNTCYLCSQEMIPFDPLDQNEDGKESHNDASMTAYLPCCLKRCHEFCLGKALRAQCAKQHPEETQRTSNEPICRGCADIVECPGCDAQISDIDHVWNADAAASNSTWDKFSDTDKRKQERQQCERRIRARETMRLTKSKARVNMRIAKNQTRRHVSAREHDNNARLLVGQITKAIARAHGENGGGQAGDDIQIITDAPRIPASWVKPPRQVTVEDEYDEMMDAGGLF</sequence>
<evidence type="ECO:0000313" key="1">
    <source>
        <dbReference type="EMBL" id="KAK5943869.1"/>
    </source>
</evidence>
<organism evidence="1 2">
    <name type="scientific">Knufia obscura</name>
    <dbReference type="NCBI Taxonomy" id="1635080"/>
    <lineage>
        <taxon>Eukaryota</taxon>
        <taxon>Fungi</taxon>
        <taxon>Dikarya</taxon>
        <taxon>Ascomycota</taxon>
        <taxon>Pezizomycotina</taxon>
        <taxon>Eurotiomycetes</taxon>
        <taxon>Chaetothyriomycetidae</taxon>
        <taxon>Chaetothyriales</taxon>
        <taxon>Trichomeriaceae</taxon>
        <taxon>Knufia</taxon>
    </lineage>
</organism>
<comment type="caution">
    <text evidence="1">The sequence shown here is derived from an EMBL/GenBank/DDBJ whole genome shotgun (WGS) entry which is preliminary data.</text>
</comment>
<evidence type="ECO:0008006" key="3">
    <source>
        <dbReference type="Google" id="ProtNLM"/>
    </source>
</evidence>
<accession>A0ABR0RUZ5</accession>
<dbReference type="EMBL" id="JAVHJV010000003">
    <property type="protein sequence ID" value="KAK5943869.1"/>
    <property type="molecule type" value="Genomic_DNA"/>
</dbReference>
<dbReference type="Proteomes" id="UP001334248">
    <property type="component" value="Unassembled WGS sequence"/>
</dbReference>